<organism evidence="2 3">
    <name type="scientific">Friedmanniomyces endolithicus</name>
    <dbReference type="NCBI Taxonomy" id="329885"/>
    <lineage>
        <taxon>Eukaryota</taxon>
        <taxon>Fungi</taxon>
        <taxon>Dikarya</taxon>
        <taxon>Ascomycota</taxon>
        <taxon>Pezizomycotina</taxon>
        <taxon>Dothideomycetes</taxon>
        <taxon>Dothideomycetidae</taxon>
        <taxon>Mycosphaerellales</taxon>
        <taxon>Teratosphaeriaceae</taxon>
        <taxon>Friedmanniomyces</taxon>
    </lineage>
</organism>
<proteinExistence type="predicted"/>
<feature type="compositionally biased region" description="Basic and acidic residues" evidence="1">
    <location>
        <begin position="1"/>
        <end position="11"/>
    </location>
</feature>
<protein>
    <submittedName>
        <fullName evidence="2">Uncharacterized protein</fullName>
    </submittedName>
</protein>
<feature type="compositionally biased region" description="Low complexity" evidence="1">
    <location>
        <begin position="44"/>
        <end position="53"/>
    </location>
</feature>
<sequence length="241" mass="26069">MEGTDKSHAKDPQSGSVVPQAAQEKLPKGVEQAVPDSLHDTGSSKDISGGDSIVPKAVAESLPKGVQEAVPDAIDKQETDFFVKPLQQEADRLGLGEQYAQSLQHPELLASTSDQDPETIKALRRKAAEATADLSETVDERDNNAATCTSSADTLPKMLDPLAPSIPKFLPTPLLAIQLYAVSRLGSDLINSDKQKIDFLIGPLQREARCNCLRLRQQYAQLPLDAKAPCEYKRPGSRDSK</sequence>
<accession>A0A4U0UNG8</accession>
<gene>
    <name evidence="2" type="ORF">B0A54_13508</name>
</gene>
<evidence type="ECO:0000256" key="1">
    <source>
        <dbReference type="SAM" id="MobiDB-lite"/>
    </source>
</evidence>
<dbReference type="AlphaFoldDB" id="A0A4U0UNG8"/>
<feature type="region of interest" description="Disordered" evidence="1">
    <location>
        <begin position="1"/>
        <end position="65"/>
    </location>
</feature>
<reference evidence="2 3" key="1">
    <citation type="submission" date="2017-03" db="EMBL/GenBank/DDBJ databases">
        <title>Genomes of endolithic fungi from Antarctica.</title>
        <authorList>
            <person name="Coleine C."/>
            <person name="Masonjones S."/>
            <person name="Stajich J.E."/>
        </authorList>
    </citation>
    <scope>NUCLEOTIDE SEQUENCE [LARGE SCALE GENOMIC DNA]</scope>
    <source>
        <strain evidence="2 3">CCFEE 5311</strain>
    </source>
</reference>
<dbReference type="Proteomes" id="UP000310066">
    <property type="component" value="Unassembled WGS sequence"/>
</dbReference>
<name>A0A4U0UNG8_9PEZI</name>
<comment type="caution">
    <text evidence="2">The sequence shown here is derived from an EMBL/GenBank/DDBJ whole genome shotgun (WGS) entry which is preliminary data.</text>
</comment>
<evidence type="ECO:0000313" key="2">
    <source>
        <dbReference type="EMBL" id="TKA36506.1"/>
    </source>
</evidence>
<dbReference type="OrthoDB" id="2559882at2759"/>
<feature type="compositionally biased region" description="Polar residues" evidence="1">
    <location>
        <begin position="144"/>
        <end position="153"/>
    </location>
</feature>
<feature type="region of interest" description="Disordered" evidence="1">
    <location>
        <begin position="131"/>
        <end position="156"/>
    </location>
</feature>
<dbReference type="EMBL" id="NAJP01000059">
    <property type="protein sequence ID" value="TKA36506.1"/>
    <property type="molecule type" value="Genomic_DNA"/>
</dbReference>
<evidence type="ECO:0000313" key="3">
    <source>
        <dbReference type="Proteomes" id="UP000310066"/>
    </source>
</evidence>